<keyword evidence="4" id="KW-1185">Reference proteome</keyword>
<sequence>MDSGCYTDPERESSGSSGRSFSASSKANDPKSQTSPKQVVLEEVVAEEYQPTVEEQLEYAVTIGIDPESEPELMHLAAEGLKAALPPNWRPVQVSNGGDDLVYYFNFQTGQSTWEHPRDEHFRQLVVQERARLRTRRSHRSGRGVVRFQEDPAAECARRSRAAEEEKVAAAMRMELQSRLAAEEAELRAEMRARVAAEEAKLRTELQAQMETERRSLLQKLEQEAEDLREEQRRLLELETAERRVEAMAQLTELRAEVEQLKRTKATAIRHEQTVQSEETQSKPRCPRFRMPQRCVSVDESAVTSADNRDRSDIDEDLDDRSSGSRGGGLSVDAIGRARSFLSRHLSSERGFVKPNPPEPVAGASRKRPQLRASRASRRASPSNGSEYSVEGSLDTARMEVAYPDVASMVGAGAEHDRRETGQEASAALAAELMKLRCNSLPSLAARLENEETTCSESSEQQPKAKQDRQSSAARQQRPAAQAQAASANPPNPRRHRIDWRKVGEKSDCPPQQQQQQQQQQSTESKLAQHRAWLYNYARLNGLPPSGSKPLTPQA</sequence>
<dbReference type="InterPro" id="IPR001202">
    <property type="entry name" value="WW_dom"/>
</dbReference>
<evidence type="ECO:0000256" key="1">
    <source>
        <dbReference type="SAM" id="MobiDB-lite"/>
    </source>
</evidence>
<gene>
    <name evidence="3" type="ORF">BOX15_Mlig034441g1</name>
</gene>
<name>A0A267FEK8_9PLAT</name>
<comment type="caution">
    <text evidence="3">The sequence shown here is derived from an EMBL/GenBank/DDBJ whole genome shotgun (WGS) entry which is preliminary data.</text>
</comment>
<feature type="compositionally biased region" description="Polar residues" evidence="1">
    <location>
        <begin position="26"/>
        <end position="37"/>
    </location>
</feature>
<dbReference type="SUPFAM" id="SSF51045">
    <property type="entry name" value="WW domain"/>
    <property type="match status" value="1"/>
</dbReference>
<dbReference type="InterPro" id="IPR036020">
    <property type="entry name" value="WW_dom_sf"/>
</dbReference>
<dbReference type="STRING" id="282301.A0A267FEK8"/>
<feature type="compositionally biased region" description="Low complexity" evidence="1">
    <location>
        <begin position="470"/>
        <end position="489"/>
    </location>
</feature>
<dbReference type="Proteomes" id="UP000215902">
    <property type="component" value="Unassembled WGS sequence"/>
</dbReference>
<dbReference type="Gene3D" id="3.30.1470.10">
    <property type="entry name" value="Photosystem I PsaD, reaction center subunit II"/>
    <property type="match status" value="1"/>
</dbReference>
<dbReference type="PROSITE" id="PS50020">
    <property type="entry name" value="WW_DOMAIN_2"/>
    <property type="match status" value="1"/>
</dbReference>
<feature type="region of interest" description="Disordered" evidence="1">
    <location>
        <begin position="269"/>
        <end position="332"/>
    </location>
</feature>
<feature type="domain" description="WW" evidence="2">
    <location>
        <begin position="83"/>
        <end position="119"/>
    </location>
</feature>
<organism evidence="3 4">
    <name type="scientific">Macrostomum lignano</name>
    <dbReference type="NCBI Taxonomy" id="282301"/>
    <lineage>
        <taxon>Eukaryota</taxon>
        <taxon>Metazoa</taxon>
        <taxon>Spiralia</taxon>
        <taxon>Lophotrochozoa</taxon>
        <taxon>Platyhelminthes</taxon>
        <taxon>Rhabditophora</taxon>
        <taxon>Macrostomorpha</taxon>
        <taxon>Macrostomida</taxon>
        <taxon>Macrostomidae</taxon>
        <taxon>Macrostomum</taxon>
    </lineage>
</organism>
<dbReference type="CDD" id="cd00201">
    <property type="entry name" value="WW"/>
    <property type="match status" value="1"/>
</dbReference>
<evidence type="ECO:0000259" key="2">
    <source>
        <dbReference type="PROSITE" id="PS50020"/>
    </source>
</evidence>
<proteinExistence type="predicted"/>
<dbReference type="PANTHER" id="PTHR21715:SF0">
    <property type="entry name" value="RH04127P"/>
    <property type="match status" value="1"/>
</dbReference>
<feature type="compositionally biased region" description="Basic residues" evidence="1">
    <location>
        <begin position="365"/>
        <end position="378"/>
    </location>
</feature>
<reference evidence="3 4" key="1">
    <citation type="submission" date="2017-06" db="EMBL/GenBank/DDBJ databases">
        <title>A platform for efficient transgenesis in Macrostomum lignano, a flatworm model organism for stem cell research.</title>
        <authorList>
            <person name="Berezikov E."/>
        </authorList>
    </citation>
    <scope>NUCLEOTIDE SEQUENCE [LARGE SCALE GENOMIC DNA]</scope>
    <source>
        <strain evidence="3">DV1</strain>
        <tissue evidence="3">Whole organism</tissue>
    </source>
</reference>
<dbReference type="AlphaFoldDB" id="A0A267FEK8"/>
<dbReference type="InterPro" id="IPR053233">
    <property type="entry name" value="ABRA-related"/>
</dbReference>
<evidence type="ECO:0000313" key="3">
    <source>
        <dbReference type="EMBL" id="PAA72220.1"/>
    </source>
</evidence>
<feature type="compositionally biased region" description="Low complexity" evidence="1">
    <location>
        <begin position="14"/>
        <end position="25"/>
    </location>
</feature>
<protein>
    <recommendedName>
        <fullName evidence="2">WW domain-containing protein</fullName>
    </recommendedName>
</protein>
<feature type="compositionally biased region" description="Low complexity" evidence="1">
    <location>
        <begin position="512"/>
        <end position="521"/>
    </location>
</feature>
<evidence type="ECO:0000313" key="4">
    <source>
        <dbReference type="Proteomes" id="UP000215902"/>
    </source>
</evidence>
<dbReference type="OrthoDB" id="6344460at2759"/>
<accession>A0A267FEK8</accession>
<feature type="region of interest" description="Disordered" evidence="1">
    <location>
        <begin position="449"/>
        <end position="527"/>
    </location>
</feature>
<dbReference type="PANTHER" id="PTHR21715">
    <property type="entry name" value="RH04127P"/>
    <property type="match status" value="1"/>
</dbReference>
<dbReference type="SMART" id="SM00456">
    <property type="entry name" value="WW"/>
    <property type="match status" value="1"/>
</dbReference>
<dbReference type="EMBL" id="NIVC01001103">
    <property type="protein sequence ID" value="PAA72220.1"/>
    <property type="molecule type" value="Genomic_DNA"/>
</dbReference>
<feature type="region of interest" description="Disordered" evidence="1">
    <location>
        <begin position="1"/>
        <end position="39"/>
    </location>
</feature>
<feature type="region of interest" description="Disordered" evidence="1">
    <location>
        <begin position="348"/>
        <end position="392"/>
    </location>
</feature>